<dbReference type="InterPro" id="IPR015813">
    <property type="entry name" value="Pyrv/PenolPyrv_kinase-like_dom"/>
</dbReference>
<dbReference type="Proteomes" id="UP000254925">
    <property type="component" value="Unassembled WGS sequence"/>
</dbReference>
<reference evidence="5 6" key="1">
    <citation type="submission" date="2018-07" db="EMBL/GenBank/DDBJ databases">
        <title>Genomic Encyclopedia of Type Strains, Phase IV (KMG-IV): sequencing the most valuable type-strain genomes for metagenomic binning, comparative biology and taxonomic classification.</title>
        <authorList>
            <person name="Goeker M."/>
        </authorList>
    </citation>
    <scope>NUCLEOTIDE SEQUENCE [LARGE SCALE GENOMIC DNA]</scope>
    <source>
        <strain evidence="5 6">DSM 14364</strain>
    </source>
</reference>
<dbReference type="AlphaFoldDB" id="A0A370H4V3"/>
<comment type="similarity">
    <text evidence="1">Belongs to the HpcH/HpaI aldolase family.</text>
</comment>
<keyword evidence="2" id="KW-0479">Metal-binding</keyword>
<dbReference type="GO" id="GO:0046872">
    <property type="term" value="F:metal ion binding"/>
    <property type="evidence" value="ECO:0007669"/>
    <property type="project" value="UniProtKB-KW"/>
</dbReference>
<dbReference type="EMBL" id="QQBB01000019">
    <property type="protein sequence ID" value="RDI51267.1"/>
    <property type="molecule type" value="Genomic_DNA"/>
</dbReference>
<protein>
    <submittedName>
        <fullName evidence="5">4-hydroxy-2-oxoheptanedioate aldolase</fullName>
    </submittedName>
</protein>
<name>A0A370H4V3_9HYPH</name>
<comment type="caution">
    <text evidence="5">The sequence shown here is derived from an EMBL/GenBank/DDBJ whole genome shotgun (WGS) entry which is preliminary data.</text>
</comment>
<dbReference type="SUPFAM" id="SSF51621">
    <property type="entry name" value="Phosphoenolpyruvate/pyruvate domain"/>
    <property type="match status" value="1"/>
</dbReference>
<sequence length="257" mass="26392">MMLTNPSFPDRLKGGSPVLAAWCGLPDPAIPGLLAREAFDAVVIDLQHGAIDFAPAMRAVPLIAAAGKPAMVRIPVGDFASASRFLDAGVSGVIAPMINTLEDARRFAGAMKFPPVGERSWGPHGALALSGLQPADYFASANGLSVAFAMVETREALAIIDDILAVPGIDGVFIGPSDLSIALSKGRSMNPTSPEVEGALDHALARVRAAGKLAGVYAGTGERAAELVRKGFDLISISSDTALLRAGAQVALKAARA</sequence>
<dbReference type="InterPro" id="IPR040442">
    <property type="entry name" value="Pyrv_kinase-like_dom_sf"/>
</dbReference>
<dbReference type="Gene3D" id="3.20.20.60">
    <property type="entry name" value="Phosphoenolpyruvate-binding domains"/>
    <property type="match status" value="1"/>
</dbReference>
<evidence type="ECO:0000256" key="2">
    <source>
        <dbReference type="ARBA" id="ARBA00022723"/>
    </source>
</evidence>
<dbReference type="PANTHER" id="PTHR30502">
    <property type="entry name" value="2-KETO-3-DEOXY-L-RHAMNONATE ALDOLASE"/>
    <property type="match status" value="1"/>
</dbReference>
<accession>A0A370H4V3</accession>
<evidence type="ECO:0000256" key="1">
    <source>
        <dbReference type="ARBA" id="ARBA00005568"/>
    </source>
</evidence>
<keyword evidence="3" id="KW-0456">Lyase</keyword>
<keyword evidence="6" id="KW-1185">Reference proteome</keyword>
<dbReference type="GO" id="GO:0005737">
    <property type="term" value="C:cytoplasm"/>
    <property type="evidence" value="ECO:0007669"/>
    <property type="project" value="TreeGrafter"/>
</dbReference>
<evidence type="ECO:0000313" key="5">
    <source>
        <dbReference type="EMBL" id="RDI51267.1"/>
    </source>
</evidence>
<proteinExistence type="inferred from homology"/>
<dbReference type="InterPro" id="IPR005000">
    <property type="entry name" value="Aldolase/citrate-lyase_domain"/>
</dbReference>
<organism evidence="5 6">
    <name type="scientific">Microvirga subterranea</name>
    <dbReference type="NCBI Taxonomy" id="186651"/>
    <lineage>
        <taxon>Bacteria</taxon>
        <taxon>Pseudomonadati</taxon>
        <taxon>Pseudomonadota</taxon>
        <taxon>Alphaproteobacteria</taxon>
        <taxon>Hyphomicrobiales</taxon>
        <taxon>Methylobacteriaceae</taxon>
        <taxon>Microvirga</taxon>
    </lineage>
</organism>
<gene>
    <name evidence="5" type="ORF">DES45_11951</name>
</gene>
<evidence type="ECO:0000256" key="3">
    <source>
        <dbReference type="ARBA" id="ARBA00023239"/>
    </source>
</evidence>
<evidence type="ECO:0000259" key="4">
    <source>
        <dbReference type="Pfam" id="PF03328"/>
    </source>
</evidence>
<dbReference type="GO" id="GO:0016832">
    <property type="term" value="F:aldehyde-lyase activity"/>
    <property type="evidence" value="ECO:0007669"/>
    <property type="project" value="TreeGrafter"/>
</dbReference>
<dbReference type="Pfam" id="PF03328">
    <property type="entry name" value="HpcH_HpaI"/>
    <property type="match status" value="1"/>
</dbReference>
<dbReference type="InterPro" id="IPR050251">
    <property type="entry name" value="HpcH-HpaI_aldolase"/>
</dbReference>
<evidence type="ECO:0000313" key="6">
    <source>
        <dbReference type="Proteomes" id="UP000254925"/>
    </source>
</evidence>
<feature type="domain" description="HpcH/HpaI aldolase/citrate lyase" evidence="4">
    <location>
        <begin position="23"/>
        <end position="244"/>
    </location>
</feature>
<dbReference type="PANTHER" id="PTHR30502:SF0">
    <property type="entry name" value="PHOSPHOENOLPYRUVATE CARBOXYLASE FAMILY PROTEIN"/>
    <property type="match status" value="1"/>
</dbReference>